<feature type="region of interest" description="Disordered" evidence="1">
    <location>
        <begin position="121"/>
        <end position="163"/>
    </location>
</feature>
<feature type="region of interest" description="Disordered" evidence="1">
    <location>
        <begin position="348"/>
        <end position="377"/>
    </location>
</feature>
<sequence length="377" mass="40964">MDTLLAPADFQSPRHNNDFEGGHFDRSPSIGSPYDSFEFAHQDAHFPHTPSYNGSYQNSPYSNISDLPPFDDEHTLGLFETGAGISITEEYDPSEYDVPSTSGLLFDDSFISPENFPHVSITPPMYDQKPHSASGSPAVFDHSSPGSSNGGEDDARSGASTASSYVHDASPRLDFAQNFENLHFESPAWAHAHLPGAERTSPPVQKPQSPPQLMIPSSPSPPHTDVQSPPTINAPAGDGMSMGPQLHIVPATPVSGGGERAPPVLFANPASGECLRGVSKSTFWLTRRHWQTGCNHLTGRDGIRRNICPTTEVGLARDCPIICIVDVRSPVQAIRGWGTAVNRPMTPRRDSCCRKRHNGQEASPTRRYVRPFGTRHP</sequence>
<evidence type="ECO:0000313" key="2">
    <source>
        <dbReference type="EMBL" id="KAF9807693.1"/>
    </source>
</evidence>
<feature type="region of interest" description="Disordered" evidence="1">
    <location>
        <begin position="1"/>
        <end position="27"/>
    </location>
</feature>
<reference evidence="2" key="1">
    <citation type="submission" date="2020-11" db="EMBL/GenBank/DDBJ databases">
        <authorList>
            <person name="Koelle M."/>
            <person name="Horta M.A.C."/>
            <person name="Nowrousian M."/>
            <person name="Ohm R.A."/>
            <person name="Benz P."/>
            <person name="Pilgard A."/>
        </authorList>
    </citation>
    <scope>NUCLEOTIDE SEQUENCE</scope>
    <source>
        <strain evidence="2">FPRL280</strain>
    </source>
</reference>
<accession>A0A8H7NWR9</accession>
<feature type="region of interest" description="Disordered" evidence="1">
    <location>
        <begin position="194"/>
        <end position="245"/>
    </location>
</feature>
<dbReference type="EMBL" id="JADOXO010000265">
    <property type="protein sequence ID" value="KAF9807693.1"/>
    <property type="molecule type" value="Genomic_DNA"/>
</dbReference>
<organism evidence="2 3">
    <name type="scientific">Rhodonia placenta</name>
    <dbReference type="NCBI Taxonomy" id="104341"/>
    <lineage>
        <taxon>Eukaryota</taxon>
        <taxon>Fungi</taxon>
        <taxon>Dikarya</taxon>
        <taxon>Basidiomycota</taxon>
        <taxon>Agaricomycotina</taxon>
        <taxon>Agaricomycetes</taxon>
        <taxon>Polyporales</taxon>
        <taxon>Adustoporiaceae</taxon>
        <taxon>Rhodonia</taxon>
    </lineage>
</organism>
<protein>
    <submittedName>
        <fullName evidence="2">Uncharacterized protein</fullName>
    </submittedName>
</protein>
<name>A0A8H7NWR9_9APHY</name>
<feature type="compositionally biased region" description="Basic residues" evidence="1">
    <location>
        <begin position="367"/>
        <end position="377"/>
    </location>
</feature>
<evidence type="ECO:0000313" key="3">
    <source>
        <dbReference type="Proteomes" id="UP000639403"/>
    </source>
</evidence>
<feature type="compositionally biased region" description="Basic and acidic residues" evidence="1">
    <location>
        <begin position="15"/>
        <end position="26"/>
    </location>
</feature>
<comment type="caution">
    <text evidence="2">The sequence shown here is derived from an EMBL/GenBank/DDBJ whole genome shotgun (WGS) entry which is preliminary data.</text>
</comment>
<dbReference type="AlphaFoldDB" id="A0A8H7NWR9"/>
<proteinExistence type="predicted"/>
<reference evidence="2" key="2">
    <citation type="journal article" name="Front. Microbiol.">
        <title>Degradative Capacity of Two Strains of Rhodonia placenta: From Phenotype to Genotype.</title>
        <authorList>
            <person name="Kolle M."/>
            <person name="Horta M.A.C."/>
            <person name="Nowrousian M."/>
            <person name="Ohm R.A."/>
            <person name="Benz J.P."/>
            <person name="Pilgard A."/>
        </authorList>
    </citation>
    <scope>NUCLEOTIDE SEQUENCE</scope>
    <source>
        <strain evidence="2">FPRL280</strain>
    </source>
</reference>
<dbReference type="Proteomes" id="UP000639403">
    <property type="component" value="Unassembled WGS sequence"/>
</dbReference>
<gene>
    <name evidence="2" type="ORF">IEO21_08107</name>
</gene>
<evidence type="ECO:0000256" key="1">
    <source>
        <dbReference type="SAM" id="MobiDB-lite"/>
    </source>
</evidence>